<dbReference type="OrthoDB" id="10643459at2759"/>
<feature type="signal peptide" evidence="2">
    <location>
        <begin position="1"/>
        <end position="24"/>
    </location>
</feature>
<feature type="region of interest" description="Disordered" evidence="1">
    <location>
        <begin position="570"/>
        <end position="605"/>
    </location>
</feature>
<feature type="compositionally biased region" description="Polar residues" evidence="1">
    <location>
        <begin position="416"/>
        <end position="437"/>
    </location>
</feature>
<dbReference type="SUPFAM" id="SSF49313">
    <property type="entry name" value="Cadherin-like"/>
    <property type="match status" value="2"/>
</dbReference>
<evidence type="ECO:0000313" key="4">
    <source>
        <dbReference type="Proteomes" id="UP000192578"/>
    </source>
</evidence>
<dbReference type="EMBL" id="MTYJ01000001">
    <property type="protein sequence ID" value="OQV26007.1"/>
    <property type="molecule type" value="Genomic_DNA"/>
</dbReference>
<proteinExistence type="predicted"/>
<dbReference type="CDD" id="cd11304">
    <property type="entry name" value="Cadherin_repeat"/>
    <property type="match status" value="1"/>
</dbReference>
<dbReference type="InterPro" id="IPR015919">
    <property type="entry name" value="Cadherin-like_sf"/>
</dbReference>
<feature type="chain" id="PRO_5013116990" description="Cadherin domain-containing protein" evidence="2">
    <location>
        <begin position="25"/>
        <end position="1319"/>
    </location>
</feature>
<feature type="region of interest" description="Disordered" evidence="1">
    <location>
        <begin position="221"/>
        <end position="241"/>
    </location>
</feature>
<evidence type="ECO:0000313" key="3">
    <source>
        <dbReference type="EMBL" id="OQV26007.1"/>
    </source>
</evidence>
<dbReference type="Gene3D" id="2.60.40.60">
    <property type="entry name" value="Cadherins"/>
    <property type="match status" value="1"/>
</dbReference>
<feature type="region of interest" description="Disordered" evidence="1">
    <location>
        <begin position="416"/>
        <end position="438"/>
    </location>
</feature>
<accession>A0A1W0XEX4</accession>
<name>A0A1W0XEX4_HYPEX</name>
<feature type="compositionally biased region" description="Polar residues" evidence="1">
    <location>
        <begin position="777"/>
        <end position="791"/>
    </location>
</feature>
<gene>
    <name evidence="3" type="ORF">BV898_00139</name>
</gene>
<evidence type="ECO:0000256" key="2">
    <source>
        <dbReference type="SAM" id="SignalP"/>
    </source>
</evidence>
<evidence type="ECO:0008006" key="5">
    <source>
        <dbReference type="Google" id="ProtNLM"/>
    </source>
</evidence>
<sequence>MRTLTEDVLRMLFVLIIIASECRGRLWSRVTDQDAISRIVQKTKALQLDPTERQNSVWDNYDHLSQKLPASTAPAPVLPNGDLLHDSLQEKAVTPYFGIFKAKENVPNLSTSPSPPVVVVKPNVPLELPTVQLMSDQPVFTNSALPPDSRAIQNVIRETVPKTQRNQNRWAFPMFSQSLDATMADTKPVNWRPLEPVVGGGNNQVQSPAEEPWQRVLAAPLTGKPPARRNSTSSPNKAGLELGKRQTVPSSFFGVTTARPSVGKRVLQSKPQHKETQTNERVFFPEQQAANAEAGGQSIILHANTPALQANFFPTLRPKPSFILETDLISRDFIQPQMQAVLANPLVFASSPDQWSSQLQSVQPLLPTFQTQVGPVQPPANGQKQLTQSHFQIGNFAQSQAGQDVLINPLGFASTADQWGRESSSPFRPPTNGQKQLNLPPPLSTEGLNYPKNFQAVKSPIKTQNFPPPPDIVEQALNHLTYPQDSATQPTRVLINQNIIRHPLVPVAQLKKQSARYIGYQRRTPPPFYGHRRLHHRPVGFNRLENPVTFTPNPAHSSNIISEEELNSLITGLPSPSTTQQRPARENHVFPDDPRPTSSSSSFPNVLIDNPTSRQTTPFVCPCLTTVTGNDATPISVFNEQPMWKTQSAKRDLGEPGLINQFSSGGDVNALAALNTIDTIGTGHLSYPSPQQLNQQSNPSFSVNGQGQVPAWFNPPQTAGSTSTSMIGQFALGPSINSESGNQQLVMQVPLTDTLGQPLETTTPSQWQPFIPRWSTTELTDSGGQNKQLQLQDHGPGFNPQGIPYAVQGGGDYAGGQQQQQILLPDAPDPPSYTTDQQAFTTVPMDTINGGRLQYSRDTGSKNGRVTKVCPDAPVGTQPPITVDIIRTVKRITLSPVIPICKRAIINVKLDAATLPGTVIGTLLAEDPTNNTLLWSIERDMTGLFRVDKFTGDFALTGSLNDINNAEVVVRATNPAGQFCQTLIDVVVNRMDRRALGLGPQFANWFSQDVYNVTIPCSLPNGTLVMQATAKAPSGDVERYRLDGTTEFRVNNTGYISITGLNITQQAGSMRSFKLFALDNHGNQASSWINVFLDVSTCYGPQFDMAAYIYDVQTDCAGVRPTDQIAQIQALPPSPGSVLSYNLIGTSSFMVDSMSGIISSAGLLESSQRLPDFGIVVSDTFGRMDTATVRISITVNCTQQRKSILMSSDQGVQPAKQQLLEDHSQTKLGDFLLRVACNASKNTLIGTLNPTKLMSLEKAVPDLRLEQTTSFAILPNGEIRTLTVMPTANATAHFEVVGDGSSFGMGRIVGNVTVQVQCG</sequence>
<keyword evidence="2" id="KW-0732">Signal</keyword>
<feature type="compositionally biased region" description="Basic and acidic residues" evidence="1">
    <location>
        <begin position="583"/>
        <end position="595"/>
    </location>
</feature>
<protein>
    <recommendedName>
        <fullName evidence="5">Cadherin domain-containing protein</fullName>
    </recommendedName>
</protein>
<dbReference type="GO" id="GO:0016020">
    <property type="term" value="C:membrane"/>
    <property type="evidence" value="ECO:0007669"/>
    <property type="project" value="InterPro"/>
</dbReference>
<feature type="region of interest" description="Disordered" evidence="1">
    <location>
        <begin position="777"/>
        <end position="817"/>
    </location>
</feature>
<dbReference type="Proteomes" id="UP000192578">
    <property type="component" value="Unassembled WGS sequence"/>
</dbReference>
<comment type="caution">
    <text evidence="3">The sequence shown here is derived from an EMBL/GenBank/DDBJ whole genome shotgun (WGS) entry which is preliminary data.</text>
</comment>
<keyword evidence="4" id="KW-1185">Reference proteome</keyword>
<dbReference type="GO" id="GO:0005509">
    <property type="term" value="F:calcium ion binding"/>
    <property type="evidence" value="ECO:0007669"/>
    <property type="project" value="InterPro"/>
</dbReference>
<evidence type="ECO:0000256" key="1">
    <source>
        <dbReference type="SAM" id="MobiDB-lite"/>
    </source>
</evidence>
<reference evidence="4" key="1">
    <citation type="submission" date="2017-01" db="EMBL/GenBank/DDBJ databases">
        <title>Comparative genomics of anhydrobiosis in the tardigrade Hypsibius dujardini.</title>
        <authorList>
            <person name="Yoshida Y."/>
            <person name="Koutsovoulos G."/>
            <person name="Laetsch D."/>
            <person name="Stevens L."/>
            <person name="Kumar S."/>
            <person name="Horikawa D."/>
            <person name="Ishino K."/>
            <person name="Komine S."/>
            <person name="Tomita M."/>
            <person name="Blaxter M."/>
            <person name="Arakawa K."/>
        </authorList>
    </citation>
    <scope>NUCLEOTIDE SEQUENCE [LARGE SCALE GENOMIC DNA]</scope>
    <source>
        <strain evidence="4">Z151</strain>
    </source>
</reference>
<organism evidence="3 4">
    <name type="scientific">Hypsibius exemplaris</name>
    <name type="common">Freshwater tardigrade</name>
    <dbReference type="NCBI Taxonomy" id="2072580"/>
    <lineage>
        <taxon>Eukaryota</taxon>
        <taxon>Metazoa</taxon>
        <taxon>Ecdysozoa</taxon>
        <taxon>Tardigrada</taxon>
        <taxon>Eutardigrada</taxon>
        <taxon>Parachela</taxon>
        <taxon>Hypsibioidea</taxon>
        <taxon>Hypsibiidae</taxon>
        <taxon>Hypsibius</taxon>
    </lineage>
</organism>